<dbReference type="NCBIfam" id="TIGR02937">
    <property type="entry name" value="sigma70-ECF"/>
    <property type="match status" value="1"/>
</dbReference>
<dbReference type="InterPro" id="IPR013249">
    <property type="entry name" value="RNA_pol_sigma70_r4_t2"/>
</dbReference>
<dbReference type="SUPFAM" id="SSF88946">
    <property type="entry name" value="Sigma2 domain of RNA polymerase sigma factors"/>
    <property type="match status" value="1"/>
</dbReference>
<dbReference type="GO" id="GO:0016987">
    <property type="term" value="F:sigma factor activity"/>
    <property type="evidence" value="ECO:0007669"/>
    <property type="project" value="UniProtKB-KW"/>
</dbReference>
<dbReference type="Gene3D" id="1.10.1740.10">
    <property type="match status" value="1"/>
</dbReference>
<dbReference type="GO" id="GO:0006352">
    <property type="term" value="P:DNA-templated transcription initiation"/>
    <property type="evidence" value="ECO:0007669"/>
    <property type="project" value="InterPro"/>
</dbReference>
<dbReference type="OrthoDB" id="5056661at2"/>
<protein>
    <submittedName>
        <fullName evidence="9">Sigma-70 family RNA polymerase sigma factor</fullName>
    </submittedName>
</protein>
<evidence type="ECO:0000256" key="3">
    <source>
        <dbReference type="ARBA" id="ARBA00023082"/>
    </source>
</evidence>
<dbReference type="AlphaFoldDB" id="A0A4V6PEC6"/>
<dbReference type="Proteomes" id="UP000295217">
    <property type="component" value="Unassembled WGS sequence"/>
</dbReference>
<dbReference type="InterPro" id="IPR036388">
    <property type="entry name" value="WH-like_DNA-bd_sf"/>
</dbReference>
<feature type="domain" description="RNA polymerase sigma factor 70 region 4 type 2" evidence="8">
    <location>
        <begin position="124"/>
        <end position="172"/>
    </location>
</feature>
<evidence type="ECO:0000256" key="6">
    <source>
        <dbReference type="SAM" id="MobiDB-lite"/>
    </source>
</evidence>
<dbReference type="Pfam" id="PF08281">
    <property type="entry name" value="Sigma70_r4_2"/>
    <property type="match status" value="1"/>
</dbReference>
<evidence type="ECO:0000256" key="1">
    <source>
        <dbReference type="ARBA" id="ARBA00010641"/>
    </source>
</evidence>
<dbReference type="SUPFAM" id="SSF88659">
    <property type="entry name" value="Sigma3 and sigma4 domains of RNA polymerase sigma factors"/>
    <property type="match status" value="1"/>
</dbReference>
<dbReference type="InterPro" id="IPR013324">
    <property type="entry name" value="RNA_pol_sigma_r3/r4-like"/>
</dbReference>
<organism evidence="9 10">
    <name type="scientific">Jiangella aurantiaca</name>
    <dbReference type="NCBI Taxonomy" id="2530373"/>
    <lineage>
        <taxon>Bacteria</taxon>
        <taxon>Bacillati</taxon>
        <taxon>Actinomycetota</taxon>
        <taxon>Actinomycetes</taxon>
        <taxon>Jiangellales</taxon>
        <taxon>Jiangellaceae</taxon>
        <taxon>Jiangella</taxon>
    </lineage>
</organism>
<keyword evidence="4" id="KW-0238">DNA-binding</keyword>
<evidence type="ECO:0000259" key="8">
    <source>
        <dbReference type="Pfam" id="PF08281"/>
    </source>
</evidence>
<dbReference type="Pfam" id="PF04542">
    <property type="entry name" value="Sigma70_r2"/>
    <property type="match status" value="1"/>
</dbReference>
<comment type="caution">
    <text evidence="9">The sequence shown here is derived from an EMBL/GenBank/DDBJ whole genome shotgun (WGS) entry which is preliminary data.</text>
</comment>
<dbReference type="Gene3D" id="1.10.10.10">
    <property type="entry name" value="Winged helix-like DNA-binding domain superfamily/Winged helix DNA-binding domain"/>
    <property type="match status" value="1"/>
</dbReference>
<dbReference type="RefSeq" id="WP_132107593.1">
    <property type="nucleotide sequence ID" value="NZ_SMLB01000065.1"/>
</dbReference>
<dbReference type="EMBL" id="SMLB01000065">
    <property type="protein sequence ID" value="TDD64607.1"/>
    <property type="molecule type" value="Genomic_DNA"/>
</dbReference>
<keyword evidence="3" id="KW-0731">Sigma factor</keyword>
<evidence type="ECO:0000256" key="2">
    <source>
        <dbReference type="ARBA" id="ARBA00023015"/>
    </source>
</evidence>
<feature type="region of interest" description="Disordered" evidence="6">
    <location>
        <begin position="177"/>
        <end position="207"/>
    </location>
</feature>
<dbReference type="InterPro" id="IPR014284">
    <property type="entry name" value="RNA_pol_sigma-70_dom"/>
</dbReference>
<evidence type="ECO:0000256" key="5">
    <source>
        <dbReference type="ARBA" id="ARBA00023163"/>
    </source>
</evidence>
<dbReference type="PANTHER" id="PTHR43133:SF8">
    <property type="entry name" value="RNA POLYMERASE SIGMA FACTOR HI_1459-RELATED"/>
    <property type="match status" value="1"/>
</dbReference>
<feature type="domain" description="RNA polymerase sigma-70 region 2" evidence="7">
    <location>
        <begin position="30"/>
        <end position="93"/>
    </location>
</feature>
<evidence type="ECO:0000313" key="10">
    <source>
        <dbReference type="Proteomes" id="UP000295217"/>
    </source>
</evidence>
<dbReference type="InterPro" id="IPR039425">
    <property type="entry name" value="RNA_pol_sigma-70-like"/>
</dbReference>
<keyword evidence="10" id="KW-1185">Reference proteome</keyword>
<reference evidence="9 10" key="1">
    <citation type="submission" date="2019-02" db="EMBL/GenBank/DDBJ databases">
        <title>Draft genome sequences of novel Actinobacteria.</title>
        <authorList>
            <person name="Sahin N."/>
            <person name="Ay H."/>
            <person name="Saygin H."/>
        </authorList>
    </citation>
    <scope>NUCLEOTIDE SEQUENCE [LARGE SCALE GENOMIC DNA]</scope>
    <source>
        <strain evidence="9 10">8K307</strain>
    </source>
</reference>
<proteinExistence type="inferred from homology"/>
<evidence type="ECO:0000259" key="7">
    <source>
        <dbReference type="Pfam" id="PF04542"/>
    </source>
</evidence>
<dbReference type="PANTHER" id="PTHR43133">
    <property type="entry name" value="RNA POLYMERASE ECF-TYPE SIGMA FACTO"/>
    <property type="match status" value="1"/>
</dbReference>
<dbReference type="InterPro" id="IPR007627">
    <property type="entry name" value="RNA_pol_sigma70_r2"/>
</dbReference>
<evidence type="ECO:0000313" key="9">
    <source>
        <dbReference type="EMBL" id="TDD64607.1"/>
    </source>
</evidence>
<keyword evidence="5" id="KW-0804">Transcription</keyword>
<dbReference type="InterPro" id="IPR013325">
    <property type="entry name" value="RNA_pol_sigma_r2"/>
</dbReference>
<evidence type="ECO:0000256" key="4">
    <source>
        <dbReference type="ARBA" id="ARBA00023125"/>
    </source>
</evidence>
<name>A0A4V6PEC6_9ACTN</name>
<gene>
    <name evidence="9" type="ORF">E1262_27750</name>
</gene>
<dbReference type="GO" id="GO:0003677">
    <property type="term" value="F:DNA binding"/>
    <property type="evidence" value="ECO:0007669"/>
    <property type="project" value="UniProtKB-KW"/>
</dbReference>
<feature type="region of interest" description="Disordered" evidence="6">
    <location>
        <begin position="1"/>
        <end position="22"/>
    </location>
</feature>
<sequence length="207" mass="22020">MRSPARYSRNGEDPRRRGAASDAEDAVATLYRRFAAQTRDVALGIVDDVDDAEDVVQEAFCAVLGAMRAGRGPLDSAAGYLYTVAKHAAYRHRSIRQSAIAVGVPVPPPDDAGHAGSEDICLDVAAALAGLPLRSRAVLWLIDVEGYRPADLAPALAMTPNAVSSLATRARRSFRTAYLNPHAPRRRQRRSTLGSPRSGVHAPAGGV</sequence>
<accession>A0A4V6PEC6</accession>
<comment type="similarity">
    <text evidence="1">Belongs to the sigma-70 factor family. ECF subfamily.</text>
</comment>
<keyword evidence="2" id="KW-0805">Transcription regulation</keyword>